<sequence length="308" mass="35316">MVLVGAFVRQKLMLPFWRILHLILAYDIELKAHTIEYPIMKGKLMLAVARGCVVDLPLYIFLSLWSKAKITSSTTLVYSLLLTQFLHSVGYMDSPDKERKRPAWANAWMVDLKGMVETAISLMHQLCIGLKTRVSSIETQMTGLQPFLSTTSGGGSSIDCLNFGWIGANIWDLETLRGTNCSSYRQFEIRLSVMYINVDLVIDRFLLIFEWFFVRLAMDCFEKSITNAGAQAERPAWVEELVVELNAIRVEVVAVRDHVSQLYQSLHTIPIQIWTLIKRMDIMEEQLEHVREAVGQDVDEPIRRRDSD</sequence>
<reference evidence="1 2" key="1">
    <citation type="journal article" date="2019" name="Plant Biotechnol. J.">
        <title>The red bayberry genome and genetic basis of sex determination.</title>
        <authorList>
            <person name="Jia H.M."/>
            <person name="Jia H.J."/>
            <person name="Cai Q.L."/>
            <person name="Wang Y."/>
            <person name="Zhao H.B."/>
            <person name="Yang W.F."/>
            <person name="Wang G.Y."/>
            <person name="Li Y.H."/>
            <person name="Zhan D.L."/>
            <person name="Shen Y.T."/>
            <person name="Niu Q.F."/>
            <person name="Chang L."/>
            <person name="Qiu J."/>
            <person name="Zhao L."/>
            <person name="Xie H.B."/>
            <person name="Fu W.Y."/>
            <person name="Jin J."/>
            <person name="Li X.W."/>
            <person name="Jiao Y."/>
            <person name="Zhou C.C."/>
            <person name="Tu T."/>
            <person name="Chai C.Y."/>
            <person name="Gao J.L."/>
            <person name="Fan L.J."/>
            <person name="van de Weg E."/>
            <person name="Wang J.Y."/>
            <person name="Gao Z.S."/>
        </authorList>
    </citation>
    <scope>NUCLEOTIDE SEQUENCE [LARGE SCALE GENOMIC DNA]</scope>
    <source>
        <tissue evidence="1">Leaves</tissue>
    </source>
</reference>
<dbReference type="EMBL" id="RXIC02000025">
    <property type="protein sequence ID" value="KAB1206604.1"/>
    <property type="molecule type" value="Genomic_DNA"/>
</dbReference>
<dbReference type="Proteomes" id="UP000516437">
    <property type="component" value="Chromosome 7"/>
</dbReference>
<dbReference type="OrthoDB" id="1737932at2759"/>
<evidence type="ECO:0000313" key="2">
    <source>
        <dbReference type="Proteomes" id="UP000516437"/>
    </source>
</evidence>
<proteinExistence type="predicted"/>
<comment type="caution">
    <text evidence="1">The sequence shown here is derived from an EMBL/GenBank/DDBJ whole genome shotgun (WGS) entry which is preliminary data.</text>
</comment>
<organism evidence="1 2">
    <name type="scientific">Morella rubra</name>
    <name type="common">Chinese bayberry</name>
    <dbReference type="NCBI Taxonomy" id="262757"/>
    <lineage>
        <taxon>Eukaryota</taxon>
        <taxon>Viridiplantae</taxon>
        <taxon>Streptophyta</taxon>
        <taxon>Embryophyta</taxon>
        <taxon>Tracheophyta</taxon>
        <taxon>Spermatophyta</taxon>
        <taxon>Magnoliopsida</taxon>
        <taxon>eudicotyledons</taxon>
        <taxon>Gunneridae</taxon>
        <taxon>Pentapetalae</taxon>
        <taxon>rosids</taxon>
        <taxon>fabids</taxon>
        <taxon>Fagales</taxon>
        <taxon>Myricaceae</taxon>
        <taxon>Morella</taxon>
    </lineage>
</organism>
<keyword evidence="2" id="KW-1185">Reference proteome</keyword>
<dbReference type="AlphaFoldDB" id="A0A6A1V1M4"/>
<gene>
    <name evidence="1" type="ORF">CJ030_MR7G020489</name>
</gene>
<accession>A0A6A1V1M4</accession>
<evidence type="ECO:0000313" key="1">
    <source>
        <dbReference type="EMBL" id="KAB1206604.1"/>
    </source>
</evidence>
<protein>
    <submittedName>
        <fullName evidence="1">Uncharacterized protein</fullName>
    </submittedName>
</protein>
<name>A0A6A1V1M4_9ROSI</name>